<evidence type="ECO:0000313" key="1">
    <source>
        <dbReference type="EMBL" id="CAH6635953.1"/>
    </source>
</evidence>
<dbReference type="EMBL" id="CALSBS010000002">
    <property type="protein sequence ID" value="CAH6635953.1"/>
    <property type="molecule type" value="Genomic_DNA"/>
</dbReference>
<comment type="caution">
    <text evidence="1">The sequence shown here is derived from an EMBL/GenBank/DDBJ whole genome shotgun (WGS) entry which is preliminary data.</text>
</comment>
<protein>
    <recommendedName>
        <fullName evidence="3">DUF2617 family protein</fullName>
    </recommendedName>
</protein>
<evidence type="ECO:0000313" key="2">
    <source>
        <dbReference type="Proteomes" id="UP001152651"/>
    </source>
</evidence>
<dbReference type="RefSeq" id="WP_253897012.1">
    <property type="nucleotide sequence ID" value="NZ_CALSBS010000002.1"/>
</dbReference>
<accession>A0ABN8T6T1</accession>
<keyword evidence="2" id="KW-1185">Reference proteome</keyword>
<proteinExistence type="predicted"/>
<evidence type="ECO:0008006" key="3">
    <source>
        <dbReference type="Google" id="ProtNLM"/>
    </source>
</evidence>
<sequence>MELYSQLLKHENRSFPEEFSVITTIYSGEGCQAPYREILKINDELIVIEKGYMLFFTEVTSESDANNTTSKSDVFATYCDDLNPGKEFDGSSEYMCKFESMGLEQAYKKITSISYVGRNFFKHELPVADVKYSIKEKTVTYHRTENTLNILVDSENESFNYVFTVHHSGTTVKITDETQY</sequence>
<organism evidence="1 2">
    <name type="scientific">Pseudocitrobacter vendiensis</name>
    <dbReference type="NCBI Taxonomy" id="2488306"/>
    <lineage>
        <taxon>Bacteria</taxon>
        <taxon>Pseudomonadati</taxon>
        <taxon>Pseudomonadota</taxon>
        <taxon>Gammaproteobacteria</taxon>
        <taxon>Enterobacterales</taxon>
        <taxon>Enterobacteriaceae</taxon>
        <taxon>Pseudocitrobacter</taxon>
    </lineage>
</organism>
<name>A0ABN8T6T1_9ENTR</name>
<gene>
    <name evidence="1" type="ORF">FBBNIHIM_03880</name>
</gene>
<dbReference type="Proteomes" id="UP001152651">
    <property type="component" value="Unassembled WGS sequence"/>
</dbReference>
<reference evidence="1" key="1">
    <citation type="submission" date="2022-05" db="EMBL/GenBank/DDBJ databases">
        <authorList>
            <person name="Blom J."/>
        </authorList>
    </citation>
    <scope>NUCLEOTIDE SEQUENCE</scope>
    <source>
        <strain evidence="1">Type strain: CPO20170097</strain>
    </source>
</reference>